<keyword evidence="3" id="KW-0812">Transmembrane</keyword>
<comment type="caution">
    <text evidence="4">The sequence shown here is derived from an EMBL/GenBank/DDBJ whole genome shotgun (WGS) entry which is preliminary data.</text>
</comment>
<evidence type="ECO:0000256" key="1">
    <source>
        <dbReference type="SAM" id="Coils"/>
    </source>
</evidence>
<proteinExistence type="predicted"/>
<keyword evidence="3" id="KW-1133">Transmembrane helix</keyword>
<name>A0A7Y9DS89_9PSEU</name>
<feature type="coiled-coil region" evidence="1">
    <location>
        <begin position="53"/>
        <end position="87"/>
    </location>
</feature>
<dbReference type="AlphaFoldDB" id="A0A7Y9DS89"/>
<evidence type="ECO:0000256" key="3">
    <source>
        <dbReference type="SAM" id="Phobius"/>
    </source>
</evidence>
<dbReference type="Proteomes" id="UP000535890">
    <property type="component" value="Unassembled WGS sequence"/>
</dbReference>
<organism evidence="4 5">
    <name type="scientific">Actinomycetospora corticicola</name>
    <dbReference type="NCBI Taxonomy" id="663602"/>
    <lineage>
        <taxon>Bacteria</taxon>
        <taxon>Bacillati</taxon>
        <taxon>Actinomycetota</taxon>
        <taxon>Actinomycetes</taxon>
        <taxon>Pseudonocardiales</taxon>
        <taxon>Pseudonocardiaceae</taxon>
        <taxon>Actinomycetospora</taxon>
    </lineage>
</organism>
<keyword evidence="5" id="KW-1185">Reference proteome</keyword>
<protein>
    <submittedName>
        <fullName evidence="4">Uncharacterized protein</fullName>
    </submittedName>
</protein>
<accession>A0A7Y9DS89</accession>
<feature type="transmembrane region" description="Helical" evidence="3">
    <location>
        <begin position="210"/>
        <end position="236"/>
    </location>
</feature>
<dbReference type="EMBL" id="JACCBN010000001">
    <property type="protein sequence ID" value="NYD34556.1"/>
    <property type="molecule type" value="Genomic_DNA"/>
</dbReference>
<reference evidence="4 5" key="1">
    <citation type="submission" date="2020-07" db="EMBL/GenBank/DDBJ databases">
        <title>Sequencing the genomes of 1000 actinobacteria strains.</title>
        <authorList>
            <person name="Klenk H.-P."/>
        </authorList>
    </citation>
    <scope>NUCLEOTIDE SEQUENCE [LARGE SCALE GENOMIC DNA]</scope>
    <source>
        <strain evidence="4 5">DSM 45772</strain>
    </source>
</reference>
<gene>
    <name evidence="4" type="ORF">BJ983_000658</name>
</gene>
<sequence length="389" mass="40909">MRVDHCAAVRLTSSDFIRPRRNEILQTEKNRLGGVGWPRRRGTGGAAAMALAIVEARRKATENRDRYDQLKQRHADLVAKCSDEELRQDVMRAQVHRELLVPFTEAFSRLKNVRLAEFADFEMPGVGAMPVIEVVSRLEMTLRSGWALLGGSGSGAGAGAGAGATAYTAVGAFGAASTGTPIATLSGAAAGNATLAFLGGGSLATGGGGIALGTAVLSGVVAVPAVLVGAGVLTALGRRDLRSQYEAESRLNDGCADFLLERERVDGVLRRAEHVRAVLRFLRDAGFEALHWFTATVEKNEDVTAWSEPERACLSELVNLAVVTTALMRAPLTDVSGAVADVDGGALANAHAWLRRYADDEVARAGDGRPVVDGPTSASSPPSVRWLAG</sequence>
<keyword evidence="3" id="KW-0472">Membrane</keyword>
<evidence type="ECO:0000313" key="4">
    <source>
        <dbReference type="EMBL" id="NYD34556.1"/>
    </source>
</evidence>
<keyword evidence="1" id="KW-0175">Coiled coil</keyword>
<feature type="region of interest" description="Disordered" evidence="2">
    <location>
        <begin position="366"/>
        <end position="389"/>
    </location>
</feature>
<dbReference type="RefSeq" id="WP_179792495.1">
    <property type="nucleotide sequence ID" value="NZ_BAABHP010000018.1"/>
</dbReference>
<evidence type="ECO:0000313" key="5">
    <source>
        <dbReference type="Proteomes" id="UP000535890"/>
    </source>
</evidence>
<evidence type="ECO:0000256" key="2">
    <source>
        <dbReference type="SAM" id="MobiDB-lite"/>
    </source>
</evidence>